<keyword evidence="2" id="KW-1003">Cell membrane</keyword>
<keyword evidence="5 6" id="KW-0472">Membrane</keyword>
<name>A0AAW9RWL8_9HYPH</name>
<dbReference type="NCBIfam" id="TIGR04407">
    <property type="entry name" value="LptF_YjgP"/>
    <property type="match status" value="1"/>
</dbReference>
<evidence type="ECO:0000256" key="6">
    <source>
        <dbReference type="SAM" id="Phobius"/>
    </source>
</evidence>
<keyword evidence="8" id="KW-1185">Reference proteome</keyword>
<evidence type="ECO:0000313" key="8">
    <source>
        <dbReference type="Proteomes" id="UP001378188"/>
    </source>
</evidence>
<feature type="transmembrane region" description="Helical" evidence="6">
    <location>
        <begin position="7"/>
        <end position="29"/>
    </location>
</feature>
<feature type="transmembrane region" description="Helical" evidence="6">
    <location>
        <begin position="310"/>
        <end position="330"/>
    </location>
</feature>
<proteinExistence type="predicted"/>
<evidence type="ECO:0000256" key="4">
    <source>
        <dbReference type="ARBA" id="ARBA00022989"/>
    </source>
</evidence>
<dbReference type="Pfam" id="PF03739">
    <property type="entry name" value="LptF_LptG"/>
    <property type="match status" value="1"/>
</dbReference>
<dbReference type="Proteomes" id="UP001378188">
    <property type="component" value="Unassembled WGS sequence"/>
</dbReference>
<dbReference type="GO" id="GO:0015920">
    <property type="term" value="P:lipopolysaccharide transport"/>
    <property type="evidence" value="ECO:0007669"/>
    <property type="project" value="TreeGrafter"/>
</dbReference>
<evidence type="ECO:0000256" key="2">
    <source>
        <dbReference type="ARBA" id="ARBA00022475"/>
    </source>
</evidence>
<feature type="transmembrane region" description="Helical" evidence="6">
    <location>
        <begin position="98"/>
        <end position="122"/>
    </location>
</feature>
<evidence type="ECO:0000256" key="5">
    <source>
        <dbReference type="ARBA" id="ARBA00023136"/>
    </source>
</evidence>
<feature type="transmembrane region" description="Helical" evidence="6">
    <location>
        <begin position="49"/>
        <end position="77"/>
    </location>
</feature>
<protein>
    <submittedName>
        <fullName evidence="7">LPS export ABC transporter permease LptF</fullName>
    </submittedName>
</protein>
<reference evidence="7 8" key="1">
    <citation type="submission" date="2024-02" db="EMBL/GenBank/DDBJ databases">
        <title>Genome analysis and characterization of Microbaculum marinisediminis sp. nov., isolated from marine sediment.</title>
        <authorList>
            <person name="Du Z.-J."/>
            <person name="Ye Y.-Q."/>
            <person name="Zhang Z.-R."/>
            <person name="Yuan S.-M."/>
            <person name="Zhang X.-Y."/>
        </authorList>
    </citation>
    <scope>NUCLEOTIDE SEQUENCE [LARGE SCALE GENOMIC DNA]</scope>
    <source>
        <strain evidence="7 8">SDUM1044001</strain>
    </source>
</reference>
<gene>
    <name evidence="7" type="primary">lptF</name>
    <name evidence="7" type="ORF">V3328_17885</name>
</gene>
<dbReference type="InterPro" id="IPR005495">
    <property type="entry name" value="LptG/LptF_permease"/>
</dbReference>
<dbReference type="GO" id="GO:0043190">
    <property type="term" value="C:ATP-binding cassette (ABC) transporter complex"/>
    <property type="evidence" value="ECO:0007669"/>
    <property type="project" value="InterPro"/>
</dbReference>
<comment type="caution">
    <text evidence="7">The sequence shown here is derived from an EMBL/GenBank/DDBJ whole genome shotgun (WGS) entry which is preliminary data.</text>
</comment>
<dbReference type="EMBL" id="JAZHOF010000007">
    <property type="protein sequence ID" value="MEJ8573364.1"/>
    <property type="molecule type" value="Genomic_DNA"/>
</dbReference>
<evidence type="ECO:0000313" key="7">
    <source>
        <dbReference type="EMBL" id="MEJ8573364.1"/>
    </source>
</evidence>
<keyword evidence="4 6" id="KW-1133">Transmembrane helix</keyword>
<feature type="transmembrane region" description="Helical" evidence="6">
    <location>
        <begin position="282"/>
        <end position="298"/>
    </location>
</feature>
<keyword evidence="3 6" id="KW-0812">Transmembrane</keyword>
<dbReference type="GO" id="GO:0055085">
    <property type="term" value="P:transmembrane transport"/>
    <property type="evidence" value="ECO:0007669"/>
    <property type="project" value="InterPro"/>
</dbReference>
<dbReference type="RefSeq" id="WP_340331056.1">
    <property type="nucleotide sequence ID" value="NZ_JAZHOF010000007.1"/>
</dbReference>
<accession>A0AAW9RWL8</accession>
<sequence length="409" mass="45457">MNLIGRYIFRIAAGAFVISLLVLTGVVWVTQALKEIDLLTTQGQTLWLFMYMTVLALPALVMVIAPVGLFIACLYTLNRINADSELVVINAAGSSPWLVYKPFVVLGLIVTLLTAGISLYVMPESARTLRNTIAQIRADVLTYIVVEGLFTTVEDNLTFHIRDRAADGTLLGLLVHDARDPEQIMTYLAEEGRIIRTGDSAYLVMNAGSMHQQEGSPEEITVIRFDRYIFDLSNLTVGDGTVEYRPREMRMSELLNPDPEDPYFKQFPGKFRSEVHERLSSILYPLSFVFISLATLGYPRTNRTGRGNSILLAIVAVGVLRTIGFSASNIAARESWAVGLMYLTPVVGIVGSAWIAFGQGRRMARIMDAIPVPQVSIETLHPRHTRERLEALFEATMRRLGRSGWGTAR</sequence>
<dbReference type="AlphaFoldDB" id="A0AAW9RWL8"/>
<organism evidence="7 8">
    <name type="scientific">Microbaculum marinum</name>
    <dbReference type="NCBI Taxonomy" id="1764581"/>
    <lineage>
        <taxon>Bacteria</taxon>
        <taxon>Pseudomonadati</taxon>
        <taxon>Pseudomonadota</taxon>
        <taxon>Alphaproteobacteria</taxon>
        <taxon>Hyphomicrobiales</taxon>
        <taxon>Tepidamorphaceae</taxon>
        <taxon>Microbaculum</taxon>
    </lineage>
</organism>
<evidence type="ECO:0000256" key="1">
    <source>
        <dbReference type="ARBA" id="ARBA00004651"/>
    </source>
</evidence>
<dbReference type="InterPro" id="IPR030922">
    <property type="entry name" value="LptF"/>
</dbReference>
<dbReference type="PANTHER" id="PTHR33529">
    <property type="entry name" value="SLR0882 PROTEIN-RELATED"/>
    <property type="match status" value="1"/>
</dbReference>
<evidence type="ECO:0000256" key="3">
    <source>
        <dbReference type="ARBA" id="ARBA00022692"/>
    </source>
</evidence>
<feature type="transmembrane region" description="Helical" evidence="6">
    <location>
        <begin position="336"/>
        <end position="357"/>
    </location>
</feature>
<comment type="subcellular location">
    <subcellularLocation>
        <location evidence="1">Cell membrane</location>
        <topology evidence="1">Multi-pass membrane protein</topology>
    </subcellularLocation>
</comment>
<dbReference type="PANTHER" id="PTHR33529:SF6">
    <property type="entry name" value="YJGP_YJGQ FAMILY PERMEASE"/>
    <property type="match status" value="1"/>
</dbReference>